<dbReference type="Pfam" id="PF17765">
    <property type="entry name" value="MLTR_LBD"/>
    <property type="match status" value="1"/>
</dbReference>
<proteinExistence type="predicted"/>
<dbReference type="PANTHER" id="PTHR35010:SF2">
    <property type="entry name" value="BLL4672 PROTEIN"/>
    <property type="match status" value="1"/>
</dbReference>
<feature type="region of interest" description="Disordered" evidence="1">
    <location>
        <begin position="1"/>
        <end position="29"/>
    </location>
</feature>
<dbReference type="Gene3D" id="3.30.450.180">
    <property type="match status" value="1"/>
</dbReference>
<dbReference type="InterPro" id="IPR041413">
    <property type="entry name" value="MLTR_LBD"/>
</dbReference>
<reference evidence="3 4" key="1">
    <citation type="submission" date="2020-12" db="EMBL/GenBank/DDBJ databases">
        <title>A novel species.</title>
        <authorList>
            <person name="Li K."/>
        </authorList>
    </citation>
    <scope>NUCLEOTIDE SEQUENCE [LARGE SCALE GENOMIC DNA]</scope>
    <source>
        <strain evidence="3 4">ZYC-3</strain>
    </source>
</reference>
<feature type="domain" description="HTH cro/C1-type" evidence="2">
    <location>
        <begin position="36"/>
        <end position="84"/>
    </location>
</feature>
<protein>
    <submittedName>
        <fullName evidence="3">Helix-turn-helix domain-containing protein</fullName>
    </submittedName>
</protein>
<sequence length="298" mass="32915">MNGKRPLGEFLQKRRSQVRPDDVGLPTYGERRRVPGLRREELALLAGVSSSYYTRLEQGHSSNASPEVLDAIARALDLDDADRLHLHDLAVAQRRPAKPRRVPPEQVAASVRQLVSALTDVPVVVLGRRCDVLAWNRTGHLLFAGHLDPESPDRPAERPNMAELVFCDGHTRDLYADWQQKARDVVGTLRLAAGRNPDDPKMASLVGQLLLRSHEFESLWADHRVRASPVAVYTMRHHLVGSIEVTQQTLQAESDQRIVMVTAAPGSASAHALALLSRTAHSLPAPHIPIPTADQVPR</sequence>
<organism evidence="3 4">
    <name type="scientific">Streptomyces liliifuscus</name>
    <dbReference type="NCBI Taxonomy" id="2797636"/>
    <lineage>
        <taxon>Bacteria</taxon>
        <taxon>Bacillati</taxon>
        <taxon>Actinomycetota</taxon>
        <taxon>Actinomycetes</taxon>
        <taxon>Kitasatosporales</taxon>
        <taxon>Streptomycetaceae</taxon>
        <taxon>Streptomyces</taxon>
    </lineage>
</organism>
<dbReference type="SMART" id="SM00530">
    <property type="entry name" value="HTH_XRE"/>
    <property type="match status" value="1"/>
</dbReference>
<evidence type="ECO:0000313" key="3">
    <source>
        <dbReference type="EMBL" id="QQM46060.1"/>
    </source>
</evidence>
<evidence type="ECO:0000313" key="4">
    <source>
        <dbReference type="Proteomes" id="UP000595636"/>
    </source>
</evidence>
<keyword evidence="4" id="KW-1185">Reference proteome</keyword>
<dbReference type="InterPro" id="IPR001387">
    <property type="entry name" value="Cro/C1-type_HTH"/>
</dbReference>
<dbReference type="RefSeq" id="WP_200400894.1">
    <property type="nucleotide sequence ID" value="NZ_CP066831.1"/>
</dbReference>
<dbReference type="CDD" id="cd00093">
    <property type="entry name" value="HTH_XRE"/>
    <property type="match status" value="1"/>
</dbReference>
<evidence type="ECO:0000259" key="2">
    <source>
        <dbReference type="PROSITE" id="PS50943"/>
    </source>
</evidence>
<dbReference type="PANTHER" id="PTHR35010">
    <property type="entry name" value="BLL4672 PROTEIN-RELATED"/>
    <property type="match status" value="1"/>
</dbReference>
<evidence type="ECO:0000256" key="1">
    <source>
        <dbReference type="SAM" id="MobiDB-lite"/>
    </source>
</evidence>
<dbReference type="AlphaFoldDB" id="A0A7T7L446"/>
<dbReference type="EMBL" id="CP066831">
    <property type="protein sequence ID" value="QQM46060.1"/>
    <property type="molecule type" value="Genomic_DNA"/>
</dbReference>
<dbReference type="GO" id="GO:0003677">
    <property type="term" value="F:DNA binding"/>
    <property type="evidence" value="ECO:0007669"/>
    <property type="project" value="InterPro"/>
</dbReference>
<dbReference type="InterPro" id="IPR010982">
    <property type="entry name" value="Lambda_DNA-bd_dom_sf"/>
</dbReference>
<dbReference type="Proteomes" id="UP000595636">
    <property type="component" value="Chromosome"/>
</dbReference>
<accession>A0A7T7L446</accession>
<name>A0A7T7L446_9ACTN</name>
<dbReference type="Gene3D" id="1.10.260.40">
    <property type="entry name" value="lambda repressor-like DNA-binding domains"/>
    <property type="match status" value="1"/>
</dbReference>
<dbReference type="PROSITE" id="PS50943">
    <property type="entry name" value="HTH_CROC1"/>
    <property type="match status" value="1"/>
</dbReference>
<dbReference type="SUPFAM" id="SSF47413">
    <property type="entry name" value="lambda repressor-like DNA-binding domains"/>
    <property type="match status" value="1"/>
</dbReference>
<gene>
    <name evidence="3" type="ORF">JEQ17_46055</name>
</gene>
<dbReference type="Pfam" id="PF13560">
    <property type="entry name" value="HTH_31"/>
    <property type="match status" value="1"/>
</dbReference>
<dbReference type="KEGG" id="slf:JEQ17_46055"/>